<feature type="region of interest" description="Disordered" evidence="1">
    <location>
        <begin position="1"/>
        <end position="22"/>
    </location>
</feature>
<dbReference type="EMBL" id="AWGH01000015">
    <property type="protein sequence ID" value="ODN94339.1"/>
    <property type="molecule type" value="Genomic_DNA"/>
</dbReference>
<dbReference type="Proteomes" id="UP000094819">
    <property type="component" value="Unassembled WGS sequence"/>
</dbReference>
<proteinExistence type="predicted"/>
<keyword evidence="3" id="KW-1185">Reference proteome</keyword>
<organism evidence="2 3">
    <name type="scientific">Cryptococcus wingfieldii CBS 7118</name>
    <dbReference type="NCBI Taxonomy" id="1295528"/>
    <lineage>
        <taxon>Eukaryota</taxon>
        <taxon>Fungi</taxon>
        <taxon>Dikarya</taxon>
        <taxon>Basidiomycota</taxon>
        <taxon>Agaricomycotina</taxon>
        <taxon>Tremellomycetes</taxon>
        <taxon>Tremellales</taxon>
        <taxon>Cryptococcaceae</taxon>
        <taxon>Cryptococcus</taxon>
    </lineage>
</organism>
<accession>A0A1E3J0G1</accession>
<dbReference type="GeneID" id="30194409"/>
<dbReference type="OrthoDB" id="10377892at2759"/>
<evidence type="ECO:0000313" key="2">
    <source>
        <dbReference type="EMBL" id="ODN94339.1"/>
    </source>
</evidence>
<comment type="caution">
    <text evidence="2">The sequence shown here is derived from an EMBL/GenBank/DDBJ whole genome shotgun (WGS) entry which is preliminary data.</text>
</comment>
<feature type="compositionally biased region" description="Basic and acidic residues" evidence="1">
    <location>
        <begin position="415"/>
        <end position="427"/>
    </location>
</feature>
<name>A0A1E3J0G1_9TREE</name>
<feature type="compositionally biased region" description="Polar residues" evidence="1">
    <location>
        <begin position="8"/>
        <end position="22"/>
    </location>
</feature>
<reference evidence="2 3" key="1">
    <citation type="submission" date="2016-06" db="EMBL/GenBank/DDBJ databases">
        <title>Evolution of pathogenesis and genome organization in the Tremellales.</title>
        <authorList>
            <person name="Cuomo C."/>
            <person name="Litvintseva A."/>
            <person name="Heitman J."/>
            <person name="Chen Y."/>
            <person name="Sun S."/>
            <person name="Springer D."/>
            <person name="Dromer F."/>
            <person name="Young S."/>
            <person name="Zeng Q."/>
            <person name="Chapman S."/>
            <person name="Gujja S."/>
            <person name="Saif S."/>
            <person name="Birren B."/>
        </authorList>
    </citation>
    <scope>NUCLEOTIDE SEQUENCE [LARGE SCALE GENOMIC DNA]</scope>
    <source>
        <strain evidence="2 3">CBS 7118</strain>
    </source>
</reference>
<dbReference type="AlphaFoldDB" id="A0A1E3J0G1"/>
<feature type="compositionally biased region" description="Basic and acidic residues" evidence="1">
    <location>
        <begin position="437"/>
        <end position="447"/>
    </location>
</feature>
<dbReference type="RefSeq" id="XP_019030870.1">
    <property type="nucleotide sequence ID" value="XM_019177289.1"/>
</dbReference>
<evidence type="ECO:0000256" key="1">
    <source>
        <dbReference type="SAM" id="MobiDB-lite"/>
    </source>
</evidence>
<feature type="region of interest" description="Disordered" evidence="1">
    <location>
        <begin position="415"/>
        <end position="459"/>
    </location>
</feature>
<evidence type="ECO:0000313" key="3">
    <source>
        <dbReference type="Proteomes" id="UP000094819"/>
    </source>
</evidence>
<sequence length="459" mass="51300">MSSPPPSNTFSQEDVQSHVDQTVHQLKDTWGFTSRAHRLAFLAQDTSLSKLPEDTPDEEYEEAERSELIKRAFFKGTEKRIGDRIRYTAEEPVTQDSLGNSRTPMQIETSSVFAEGQENPQKWLVDFTASVIEQGQQNVVSNALLGLNDPLSPAHVMNAIVGDKLNNILLQDYGSALVEFEDSCKDMSIEDLEKQLDRMSGFPTPKQDRSTWQKLAVWSENAELVGHLSGEVIGEYSVTGESLNSTSLEVAKEGLRKQLEAKESLFQGIYGEAAPEDLNDTDSLPEGAHAMNEYLLDAPSMKAYMEFQPLSQTIEGLSSIFMSNDRSHHPVAQDILSALRNNTRKYPYKSSGILSKIDDARLSLFKGVDQLTAAISNNPDMQFFRQNGMAPDERTVDWSQLTIRLVEEDSVDAPSKLEELRPRRMEDLTSGLDGEDEKGTADDEKSELPSAHEMSYLTY</sequence>
<gene>
    <name evidence="2" type="ORF">L198_05196</name>
</gene>
<protein>
    <submittedName>
        <fullName evidence="2">Uncharacterized protein</fullName>
    </submittedName>
</protein>